<organism evidence="6 7">
    <name type="scientific">Magallana gigas</name>
    <name type="common">Pacific oyster</name>
    <name type="synonym">Crassostrea gigas</name>
    <dbReference type="NCBI Taxonomy" id="29159"/>
    <lineage>
        <taxon>Eukaryota</taxon>
        <taxon>Metazoa</taxon>
        <taxon>Spiralia</taxon>
        <taxon>Lophotrochozoa</taxon>
        <taxon>Mollusca</taxon>
        <taxon>Bivalvia</taxon>
        <taxon>Autobranchia</taxon>
        <taxon>Pteriomorphia</taxon>
        <taxon>Ostreida</taxon>
        <taxon>Ostreoidea</taxon>
        <taxon>Ostreidae</taxon>
        <taxon>Magallana</taxon>
    </lineage>
</organism>
<reference evidence="6" key="1">
    <citation type="submission" date="2022-08" db="UniProtKB">
        <authorList>
            <consortium name="EnsemblMetazoa"/>
        </authorList>
    </citation>
    <scope>IDENTIFICATION</scope>
    <source>
        <strain evidence="6">05x7-T-G4-1.051#20</strain>
    </source>
</reference>
<evidence type="ECO:0000256" key="1">
    <source>
        <dbReference type="ARBA" id="ARBA00004123"/>
    </source>
</evidence>
<dbReference type="InterPro" id="IPR001680">
    <property type="entry name" value="WD40_rpt"/>
</dbReference>
<keyword evidence="4" id="KW-0853">WD repeat</keyword>
<feature type="compositionally biased region" description="Acidic residues" evidence="5">
    <location>
        <begin position="450"/>
        <end position="459"/>
    </location>
</feature>
<dbReference type="GO" id="GO:0005634">
    <property type="term" value="C:nucleus"/>
    <property type="evidence" value="ECO:0007669"/>
    <property type="project" value="UniProtKB-SubCell"/>
</dbReference>
<dbReference type="GO" id="GO:0006383">
    <property type="term" value="P:transcription by RNA polymerase III"/>
    <property type="evidence" value="ECO:0007669"/>
    <property type="project" value="TreeGrafter"/>
</dbReference>
<feature type="region of interest" description="Disordered" evidence="5">
    <location>
        <begin position="405"/>
        <end position="468"/>
    </location>
</feature>
<dbReference type="Proteomes" id="UP000005408">
    <property type="component" value="Unassembled WGS sequence"/>
</dbReference>
<accession>A0A8W8N8V8</accession>
<dbReference type="Pfam" id="PF00400">
    <property type="entry name" value="WD40"/>
    <property type="match status" value="1"/>
</dbReference>
<evidence type="ECO:0000256" key="4">
    <source>
        <dbReference type="PROSITE-ProRule" id="PRU00221"/>
    </source>
</evidence>
<dbReference type="AlphaFoldDB" id="A0A8W8N8V8"/>
<dbReference type="GO" id="GO:0000127">
    <property type="term" value="C:transcription factor TFIIIC complex"/>
    <property type="evidence" value="ECO:0007669"/>
    <property type="project" value="TreeGrafter"/>
</dbReference>
<dbReference type="PANTHER" id="PTHR15052">
    <property type="entry name" value="RNA POLYMERASE III TRANSCRIPTION INITIATION FACTOR COMPLEX SUBUNIT"/>
    <property type="match status" value="1"/>
</dbReference>
<dbReference type="InterPro" id="IPR015943">
    <property type="entry name" value="WD40/YVTN_repeat-like_dom_sf"/>
</dbReference>
<dbReference type="Gene3D" id="2.130.10.10">
    <property type="entry name" value="YVTN repeat-like/Quinoprotein amine dehydrogenase"/>
    <property type="match status" value="1"/>
</dbReference>
<evidence type="ECO:0000313" key="6">
    <source>
        <dbReference type="EnsemblMetazoa" id="G5830.1:cds"/>
    </source>
</evidence>
<keyword evidence="3" id="KW-0539">Nucleus</keyword>
<comment type="subcellular location">
    <subcellularLocation>
        <location evidence="1">Nucleus</location>
    </subcellularLocation>
</comment>
<name>A0A8W8N8V8_MAGGI</name>
<keyword evidence="7" id="KW-1185">Reference proteome</keyword>
<feature type="region of interest" description="Disordered" evidence="5">
    <location>
        <begin position="353"/>
        <end position="392"/>
    </location>
</feature>
<protein>
    <recommendedName>
        <fullName evidence="8">General transcription factor 3C polypeptide 2</fullName>
    </recommendedName>
</protein>
<proteinExistence type="predicted"/>
<dbReference type="InterPro" id="IPR036322">
    <property type="entry name" value="WD40_repeat_dom_sf"/>
</dbReference>
<dbReference type="SMART" id="SM00320">
    <property type="entry name" value="WD40"/>
    <property type="match status" value="3"/>
</dbReference>
<feature type="compositionally biased region" description="Acidic residues" evidence="5">
    <location>
        <begin position="425"/>
        <end position="443"/>
    </location>
</feature>
<dbReference type="PROSITE" id="PS50082">
    <property type="entry name" value="WD_REPEATS_2"/>
    <property type="match status" value="2"/>
</dbReference>
<evidence type="ECO:0008006" key="8">
    <source>
        <dbReference type="Google" id="ProtNLM"/>
    </source>
</evidence>
<feature type="compositionally biased region" description="Basic residues" evidence="5">
    <location>
        <begin position="147"/>
        <end position="156"/>
    </location>
</feature>
<feature type="compositionally biased region" description="Polar residues" evidence="5">
    <location>
        <begin position="68"/>
        <end position="93"/>
    </location>
</feature>
<feature type="compositionally biased region" description="Acidic residues" evidence="5">
    <location>
        <begin position="409"/>
        <end position="418"/>
    </location>
</feature>
<evidence type="ECO:0000313" key="7">
    <source>
        <dbReference type="Proteomes" id="UP000005408"/>
    </source>
</evidence>
<keyword evidence="2" id="KW-0804">Transcription</keyword>
<evidence type="ECO:0000256" key="5">
    <source>
        <dbReference type="SAM" id="MobiDB-lite"/>
    </source>
</evidence>
<evidence type="ECO:0000256" key="2">
    <source>
        <dbReference type="ARBA" id="ARBA00023163"/>
    </source>
</evidence>
<feature type="repeat" description="WD" evidence="4">
    <location>
        <begin position="744"/>
        <end position="768"/>
    </location>
</feature>
<feature type="region of interest" description="Disordered" evidence="5">
    <location>
        <begin position="1"/>
        <end position="240"/>
    </location>
</feature>
<feature type="compositionally biased region" description="Acidic residues" evidence="5">
    <location>
        <begin position="1"/>
        <end position="11"/>
    </location>
</feature>
<feature type="repeat" description="WD" evidence="4">
    <location>
        <begin position="783"/>
        <end position="819"/>
    </location>
</feature>
<feature type="compositionally biased region" description="Acidic residues" evidence="5">
    <location>
        <begin position="162"/>
        <end position="172"/>
    </location>
</feature>
<dbReference type="SUPFAM" id="SSF50978">
    <property type="entry name" value="WD40 repeat-like"/>
    <property type="match status" value="1"/>
</dbReference>
<feature type="compositionally biased region" description="Low complexity" evidence="5">
    <location>
        <begin position="192"/>
        <end position="206"/>
    </location>
</feature>
<evidence type="ECO:0000256" key="3">
    <source>
        <dbReference type="ARBA" id="ARBA00023242"/>
    </source>
</evidence>
<dbReference type="PANTHER" id="PTHR15052:SF2">
    <property type="entry name" value="GENERAL TRANSCRIPTION FACTOR 3C POLYPEPTIDE 2"/>
    <property type="match status" value="1"/>
</dbReference>
<dbReference type="InterPro" id="IPR052416">
    <property type="entry name" value="GTF3C_component"/>
</dbReference>
<feature type="compositionally biased region" description="Polar residues" evidence="5">
    <location>
        <begin position="207"/>
        <end position="218"/>
    </location>
</feature>
<sequence length="1061" mass="120042">MEESVQEDEIESTPLAFSTPVTGKRRGRPPKTATSVKTPDVKSYPKRNRRAPIKFEENEERDEECSFTMDTSHTASIASETSLIITKNSTNDGEQLEQVPKSGRKRGRAKKSLEDSVEEVTTPKRKRGKCAATEEVGDDSVSDKKASKARRGRQKSKKDNDVSDDSAVEDDTGGSKTGRKSRSQDVSRRVISASKNTSTSSKGSSKVQETSQILTSDNEFVDDSDKDVTPARKGRKSKKTELDAEGEATCLRCQEKLPNLISLKNHLMRKHSAIYSAKCPEGKDDRTAVKQILKIRKVLYCPKCDKELRNIQYYYKHYEWCGRESETYTCTVCSRECMKMHEVEHYRNHKLQEKKKKEKEELRERQELEKKKREEENKAEDGTPGRRVRKAAKKAVNVLKGISISGDAFGEDDDNNDDPDLKLDVEEDDEDDQDDDLEEDVSDESALSDPDAEGDSEEEEKGKKARTATPRKNILGADVYTEVYMHCLKNFLKRCELIDSMPDVFPEIKPPKSQWRPQDAKETEDFLPTTTESLRFQIVSPGKKTNPIQRLKRFEAKFIDETYNFFAGGPVWGLAWCPVPHNVQSDQFLAISCHRGMNEKHETRNPFTGKGSIQLWNVGKLNSNLPEESIKKPHLPFVEFCISHVFGVIYQLCWCPSNAWENNNDQDKASELLPRLGLLAGAFSDGNVHIYSVPHPSSLSTDKPTDTPTSFKPSPAFSLIPFSTSKQDKVVPCLCVDWQPKSCQFIGAGYGDGTLRVWDLKSQSSLLKIATTPTITLLPFHSTIAHFDSIMAFRWSPHVTDKFATSSRDRTFAVWNLKNRHFPMYRSPAQMSTSIFWLAFNFCILQGMDDCYTHLEAYVRAESYDHVQGDEISLSDPVVAITDCIWGLTGSNYLMVILTSNNAGIVSGSIMPRLKREEAKRFHRRPVVVYETAVHEFDFQNEPDMNAITNKPKKTKKAETAVFTSYESGKDSMFLEYREYDQSKTKRKLPLLSVPADDIRSIPFRAIYRTEMCPNIQSCTWVASGGQAGIVRVHSVASQLLPTTAKDLKEALSSLKFNKKR</sequence>
<dbReference type="EnsemblMetazoa" id="G5830.1">
    <property type="protein sequence ID" value="G5830.1:cds"/>
    <property type="gene ID" value="G5830"/>
</dbReference>
<feature type="compositionally biased region" description="Basic and acidic residues" evidence="5">
    <location>
        <begin position="358"/>
        <end position="384"/>
    </location>
</feature>